<dbReference type="EMBL" id="MN740694">
    <property type="protein sequence ID" value="QHU08126.1"/>
    <property type="molecule type" value="Genomic_DNA"/>
</dbReference>
<evidence type="ECO:0000256" key="2">
    <source>
        <dbReference type="ARBA" id="ARBA00023043"/>
    </source>
</evidence>
<dbReference type="InterPro" id="IPR036770">
    <property type="entry name" value="Ankyrin_rpt-contain_sf"/>
</dbReference>
<dbReference type="Pfam" id="PF12796">
    <property type="entry name" value="Ank_2"/>
    <property type="match status" value="1"/>
</dbReference>
<organism evidence="3">
    <name type="scientific">viral metagenome</name>
    <dbReference type="NCBI Taxonomy" id="1070528"/>
    <lineage>
        <taxon>unclassified sequences</taxon>
        <taxon>metagenomes</taxon>
        <taxon>organismal metagenomes</taxon>
    </lineage>
</organism>
<keyword evidence="2" id="KW-0040">ANK repeat</keyword>
<proteinExistence type="predicted"/>
<name>A0A6C0JTJ4_9ZZZZ</name>
<dbReference type="PANTHER" id="PTHR24198">
    <property type="entry name" value="ANKYRIN REPEAT AND PROTEIN KINASE DOMAIN-CONTAINING PROTEIN"/>
    <property type="match status" value="1"/>
</dbReference>
<dbReference type="SUPFAM" id="SSF48403">
    <property type="entry name" value="Ankyrin repeat"/>
    <property type="match status" value="1"/>
</dbReference>
<dbReference type="SMART" id="SM00248">
    <property type="entry name" value="ANK"/>
    <property type="match status" value="2"/>
</dbReference>
<dbReference type="Gene3D" id="1.25.40.20">
    <property type="entry name" value="Ankyrin repeat-containing domain"/>
    <property type="match status" value="1"/>
</dbReference>
<dbReference type="AlphaFoldDB" id="A0A6C0JTJ4"/>
<protein>
    <submittedName>
        <fullName evidence="3">Uncharacterized protein</fullName>
    </submittedName>
</protein>
<dbReference type="PANTHER" id="PTHR24198:SF165">
    <property type="entry name" value="ANKYRIN REPEAT-CONTAINING PROTEIN-RELATED"/>
    <property type="match status" value="1"/>
</dbReference>
<reference evidence="3" key="1">
    <citation type="journal article" date="2020" name="Nature">
        <title>Giant virus diversity and host interactions through global metagenomics.</title>
        <authorList>
            <person name="Schulz F."/>
            <person name="Roux S."/>
            <person name="Paez-Espino D."/>
            <person name="Jungbluth S."/>
            <person name="Walsh D.A."/>
            <person name="Denef V.J."/>
            <person name="McMahon K.D."/>
            <person name="Konstantinidis K.T."/>
            <person name="Eloe-Fadrosh E.A."/>
            <person name="Kyrpides N.C."/>
            <person name="Woyke T."/>
        </authorList>
    </citation>
    <scope>NUCLEOTIDE SEQUENCE</scope>
    <source>
        <strain evidence="3">GVMAG-S-1062768-28</strain>
    </source>
</reference>
<keyword evidence="1" id="KW-0677">Repeat</keyword>
<accession>A0A6C0JTJ4</accession>
<evidence type="ECO:0000256" key="1">
    <source>
        <dbReference type="ARBA" id="ARBA00022737"/>
    </source>
</evidence>
<sequence length="131" mass="15303">MFRLFNDRWVKEGRTADDVRRFFEETKADPSTQNNYAIRWAAYNGHADVVRLLLEDPRVDPSAKNNDALQYACSRGYIDIVRLLLADPRIDPSDQRALRSAKRNNHTEIINLLTEHQFRLDGPEYNKNIIT</sequence>
<evidence type="ECO:0000313" key="3">
    <source>
        <dbReference type="EMBL" id="QHU08126.1"/>
    </source>
</evidence>
<dbReference type="InterPro" id="IPR002110">
    <property type="entry name" value="Ankyrin_rpt"/>
</dbReference>